<dbReference type="RefSeq" id="WP_131330205.1">
    <property type="nucleotide sequence ID" value="NZ_CP044016.1"/>
</dbReference>
<dbReference type="AlphaFoldDB" id="A0A5P2G536"/>
<dbReference type="EMBL" id="CP044016">
    <property type="protein sequence ID" value="QES89259.1"/>
    <property type="molecule type" value="Genomic_DNA"/>
</dbReference>
<dbReference type="SUPFAM" id="SSF51735">
    <property type="entry name" value="NAD(P)-binding Rossmann-fold domains"/>
    <property type="match status" value="1"/>
</dbReference>
<dbReference type="FunFam" id="3.40.50.720:FF:000208">
    <property type="entry name" value="Prephenate dehydrogenase"/>
    <property type="match status" value="1"/>
</dbReference>
<dbReference type="GO" id="GO:0070403">
    <property type="term" value="F:NAD+ binding"/>
    <property type="evidence" value="ECO:0007669"/>
    <property type="project" value="InterPro"/>
</dbReference>
<dbReference type="GO" id="GO:0006571">
    <property type="term" value="P:tyrosine biosynthetic process"/>
    <property type="evidence" value="ECO:0007669"/>
    <property type="project" value="InterPro"/>
</dbReference>
<dbReference type="InterPro" id="IPR008927">
    <property type="entry name" value="6-PGluconate_DH-like_C_sf"/>
</dbReference>
<dbReference type="PANTHER" id="PTHR21363:SF0">
    <property type="entry name" value="PREPHENATE DEHYDROGENASE [NADP(+)]"/>
    <property type="match status" value="1"/>
</dbReference>
<dbReference type="InterPro" id="IPR050812">
    <property type="entry name" value="Preph/Arog_dehydrog"/>
</dbReference>
<dbReference type="SUPFAM" id="SSF48179">
    <property type="entry name" value="6-phosphogluconate dehydrogenase C-terminal domain-like"/>
    <property type="match status" value="1"/>
</dbReference>
<dbReference type="Pfam" id="PF02153">
    <property type="entry name" value="PDH_N"/>
    <property type="match status" value="1"/>
</dbReference>
<name>A0A5P2G536_9BACT</name>
<dbReference type="Pfam" id="PF20463">
    <property type="entry name" value="PDH_C"/>
    <property type="match status" value="1"/>
</dbReference>
<dbReference type="InterPro" id="IPR003099">
    <property type="entry name" value="Prephen_DH"/>
</dbReference>
<dbReference type="EC" id="1.3.1.12" evidence="3"/>
<dbReference type="InterPro" id="IPR046825">
    <property type="entry name" value="PDH_C"/>
</dbReference>
<feature type="domain" description="Prephenate/arogenate dehydrogenase" evidence="2">
    <location>
        <begin position="5"/>
        <end position="284"/>
    </location>
</feature>
<dbReference type="KEGG" id="arac:E0W69_011495"/>
<dbReference type="PROSITE" id="PS51176">
    <property type="entry name" value="PDH_ADH"/>
    <property type="match status" value="1"/>
</dbReference>
<sequence>MKQLENVTIVGLGLIGGSFALSLKDNNLVKHIIGTDVNHVHEEKALELGLVDDVLPLKEAVLKSDLVVLAIPVSACAQLLPLILDMVTTQMVIDTGSTKKNILKSVVNHSNRKRYLPTHPMWGTEFNGPEAAVHGAFKGKAVVLCDKEESDIDVVDTVESIYKTIGMNIVNMHADAHDVHVAYVSHISHITSFALANTVLEKETKEEAIFALASAGFESTVRLAKSPSTMWVPILMQNKENVLDVLTEHISQLEKFKTCLETQNWKGLTELMQNANRISKVLKK</sequence>
<gene>
    <name evidence="3" type="ORF">E0W69_011495</name>
</gene>
<dbReference type="GO" id="GO:0004665">
    <property type="term" value="F:prephenate dehydrogenase (NADP+) activity"/>
    <property type="evidence" value="ECO:0007669"/>
    <property type="project" value="InterPro"/>
</dbReference>
<accession>A0A5P2G536</accession>
<dbReference type="Gene3D" id="3.40.50.720">
    <property type="entry name" value="NAD(P)-binding Rossmann-like Domain"/>
    <property type="match status" value="1"/>
</dbReference>
<proteinExistence type="predicted"/>
<evidence type="ECO:0000313" key="4">
    <source>
        <dbReference type="Proteomes" id="UP000292424"/>
    </source>
</evidence>
<dbReference type="GO" id="GO:0008977">
    <property type="term" value="F:prephenate dehydrogenase (NAD+) activity"/>
    <property type="evidence" value="ECO:0007669"/>
    <property type="project" value="UniProtKB-EC"/>
</dbReference>
<reference evidence="3 4" key="1">
    <citation type="submission" date="2019-09" db="EMBL/GenBank/DDBJ databases">
        <title>Complete genome sequence of Arachidicoccus sp. B3-10 isolated from apple orchard soil.</title>
        <authorList>
            <person name="Kim H.S."/>
            <person name="Han K.-I."/>
            <person name="Suh M.K."/>
            <person name="Lee K.C."/>
            <person name="Eom M.K."/>
            <person name="Kim J.-S."/>
            <person name="Kang S.W."/>
            <person name="Sin Y."/>
            <person name="Lee J.-S."/>
        </authorList>
    </citation>
    <scope>NUCLEOTIDE SEQUENCE [LARGE SCALE GENOMIC DNA]</scope>
    <source>
        <strain evidence="3 4">B3-10</strain>
    </source>
</reference>
<keyword evidence="1 3" id="KW-0560">Oxidoreductase</keyword>
<dbReference type="Proteomes" id="UP000292424">
    <property type="component" value="Chromosome"/>
</dbReference>
<evidence type="ECO:0000256" key="1">
    <source>
        <dbReference type="ARBA" id="ARBA00023002"/>
    </source>
</evidence>
<dbReference type="Gene3D" id="1.10.3660.10">
    <property type="entry name" value="6-phosphogluconate dehydrogenase C-terminal like domain"/>
    <property type="match status" value="1"/>
</dbReference>
<protein>
    <submittedName>
        <fullName evidence="3">Prephenate dehydrogenase</fullName>
        <ecNumber evidence="3">1.3.1.12</ecNumber>
    </submittedName>
</protein>
<keyword evidence="4" id="KW-1185">Reference proteome</keyword>
<dbReference type="InterPro" id="IPR046826">
    <property type="entry name" value="PDH_N"/>
</dbReference>
<dbReference type="InterPro" id="IPR036291">
    <property type="entry name" value="NAD(P)-bd_dom_sf"/>
</dbReference>
<evidence type="ECO:0000259" key="2">
    <source>
        <dbReference type="PROSITE" id="PS51176"/>
    </source>
</evidence>
<dbReference type="OrthoDB" id="9802008at2"/>
<dbReference type="PANTHER" id="PTHR21363">
    <property type="entry name" value="PREPHENATE DEHYDROGENASE"/>
    <property type="match status" value="1"/>
</dbReference>
<organism evidence="3 4">
    <name type="scientific">Rhizosphaericola mali</name>
    <dbReference type="NCBI Taxonomy" id="2545455"/>
    <lineage>
        <taxon>Bacteria</taxon>
        <taxon>Pseudomonadati</taxon>
        <taxon>Bacteroidota</taxon>
        <taxon>Chitinophagia</taxon>
        <taxon>Chitinophagales</taxon>
        <taxon>Chitinophagaceae</taxon>
        <taxon>Rhizosphaericola</taxon>
    </lineage>
</organism>
<dbReference type="NCBIfam" id="NF006307">
    <property type="entry name" value="PRK08507.1"/>
    <property type="match status" value="1"/>
</dbReference>
<evidence type="ECO:0000313" key="3">
    <source>
        <dbReference type="EMBL" id="QES89259.1"/>
    </source>
</evidence>